<dbReference type="Proteomes" id="UP000801864">
    <property type="component" value="Unassembled WGS sequence"/>
</dbReference>
<dbReference type="EMBL" id="QLNT01000017">
    <property type="protein sequence ID" value="KAF3066188.1"/>
    <property type="molecule type" value="Genomic_DNA"/>
</dbReference>
<evidence type="ECO:0000256" key="1">
    <source>
        <dbReference type="SAM" id="MobiDB-lite"/>
    </source>
</evidence>
<accession>A0A9P4XAB7</accession>
<evidence type="ECO:0000313" key="3">
    <source>
        <dbReference type="Proteomes" id="UP000801864"/>
    </source>
</evidence>
<keyword evidence="3" id="KW-1185">Reference proteome</keyword>
<gene>
    <name evidence="2" type="ORF">CFAM422_009469</name>
</gene>
<feature type="region of interest" description="Disordered" evidence="1">
    <location>
        <begin position="59"/>
        <end position="115"/>
    </location>
</feature>
<feature type="non-terminal residue" evidence="2">
    <location>
        <position position="1"/>
    </location>
</feature>
<evidence type="ECO:0008006" key="4">
    <source>
        <dbReference type="Google" id="ProtNLM"/>
    </source>
</evidence>
<evidence type="ECO:0000313" key="2">
    <source>
        <dbReference type="EMBL" id="KAF3066188.1"/>
    </source>
</evidence>
<dbReference type="AlphaFoldDB" id="A0A9P4XAB7"/>
<sequence length="363" mass="40981">PFTLQIQPPPIYGILFRVIFLDRIIGLTQHIHTMATFQRFRLVPLRDEQKLDEKDDWSGLKDAKERRKRQNRLNQRAARKDSSSGRRQRLNLAQEHESETTAVLPASSAGERGKPVVPSHQVYFPLTPDHRLLYVIVLNVSRAVITNFFILSSISPIASTMCDVRRTFSLSDLKLAPQNLDGTPAIPPAFTPTRLQAEIPHPGWIDLFPSPQLRDNLILAVEEFNVNEDEILQDLIGDIFASIGCTPDDFRAPPDDSKSTPDKESSPVVELDDEIEVSTPPPTTVGMTPLQEYRLRTFTPASSSSTELGILSWSDPWDISGWEFTEKFFTKWGYLLQGCPDVLNAANKWRTLRGEDPLVPVEI</sequence>
<dbReference type="PANTHER" id="PTHR38116">
    <property type="entry name" value="CHROMOSOME 7, WHOLE GENOME SHOTGUN SEQUENCE"/>
    <property type="match status" value="1"/>
</dbReference>
<name>A0A9P4XAB7_9HYPO</name>
<comment type="caution">
    <text evidence="2">The sequence shown here is derived from an EMBL/GenBank/DDBJ whole genome shotgun (WGS) entry which is preliminary data.</text>
</comment>
<dbReference type="Pfam" id="PF11905">
    <property type="entry name" value="DUF3425"/>
    <property type="match status" value="1"/>
</dbReference>
<reference evidence="2 3" key="1">
    <citation type="submission" date="2018-06" db="EMBL/GenBank/DDBJ databases">
        <title>Genome analysis of cellulolytic fungus Trichoderma lentiforme CFAM-422.</title>
        <authorList>
            <person name="Steindorff A.S."/>
            <person name="Formighieri E.F."/>
            <person name="Midorikawa G.E.O."/>
            <person name="Tamietti M.S."/>
            <person name="Ramos E.Z."/>
            <person name="Silva A.S."/>
            <person name="Bon E.P.S."/>
            <person name="Mendes T.D."/>
            <person name="Damaso M.C.T."/>
            <person name="Favaro L.C.L."/>
        </authorList>
    </citation>
    <scope>NUCLEOTIDE SEQUENCE [LARGE SCALE GENOMIC DNA]</scope>
    <source>
        <strain evidence="2 3">CFAM-422</strain>
    </source>
</reference>
<dbReference type="PANTHER" id="PTHR38116:SF1">
    <property type="entry name" value="BZIP DOMAIN-CONTAINING PROTEIN"/>
    <property type="match status" value="1"/>
</dbReference>
<dbReference type="InterPro" id="IPR021833">
    <property type="entry name" value="DUF3425"/>
</dbReference>
<organism evidence="2 3">
    <name type="scientific">Trichoderma lentiforme</name>
    <dbReference type="NCBI Taxonomy" id="1567552"/>
    <lineage>
        <taxon>Eukaryota</taxon>
        <taxon>Fungi</taxon>
        <taxon>Dikarya</taxon>
        <taxon>Ascomycota</taxon>
        <taxon>Pezizomycotina</taxon>
        <taxon>Sordariomycetes</taxon>
        <taxon>Hypocreomycetidae</taxon>
        <taxon>Hypocreales</taxon>
        <taxon>Hypocreaceae</taxon>
        <taxon>Trichoderma</taxon>
    </lineage>
</organism>
<proteinExistence type="predicted"/>
<protein>
    <recommendedName>
        <fullName evidence="4">BZIP domain-containing protein</fullName>
    </recommendedName>
</protein>